<dbReference type="Proteomes" id="UP000198287">
    <property type="component" value="Unassembled WGS sequence"/>
</dbReference>
<evidence type="ECO:0000256" key="5">
    <source>
        <dbReference type="ARBA" id="ARBA00023180"/>
    </source>
</evidence>
<name>A0A226EDE3_FOLCA</name>
<evidence type="ECO:0000256" key="9">
    <source>
        <dbReference type="PIRSR" id="PIRSR001093-2"/>
    </source>
</evidence>
<keyword evidence="14" id="KW-1185">Reference proteome</keyword>
<evidence type="ECO:0000256" key="2">
    <source>
        <dbReference type="ARBA" id="ARBA00006285"/>
    </source>
</evidence>
<keyword evidence="5" id="KW-0325">Glycoprotein</keyword>
<evidence type="ECO:0000313" key="14">
    <source>
        <dbReference type="Proteomes" id="UP000198287"/>
    </source>
</evidence>
<dbReference type="CDD" id="cd06562">
    <property type="entry name" value="GH20_HexA_HexB-like"/>
    <property type="match status" value="1"/>
</dbReference>
<dbReference type="PANTHER" id="PTHR22600">
    <property type="entry name" value="BETA-HEXOSAMINIDASE"/>
    <property type="match status" value="1"/>
</dbReference>
<dbReference type="OrthoDB" id="428480at2759"/>
<feature type="domain" description="Beta-hexosaminidase eukaryotic type N-terminal" evidence="12">
    <location>
        <begin position="55"/>
        <end position="186"/>
    </location>
</feature>
<accession>A0A226EDE3</accession>
<feature type="disulfide bond" evidence="9">
    <location>
        <begin position="553"/>
        <end position="571"/>
    </location>
</feature>
<proteinExistence type="inferred from homology"/>
<dbReference type="PANTHER" id="PTHR22600:SF21">
    <property type="entry name" value="BETA-HEXOSAMINIDASE A"/>
    <property type="match status" value="1"/>
</dbReference>
<dbReference type="FunFam" id="3.20.20.80:FF:000063">
    <property type="entry name" value="Beta-hexosaminidase"/>
    <property type="match status" value="1"/>
</dbReference>
<evidence type="ECO:0000259" key="12">
    <source>
        <dbReference type="Pfam" id="PF14845"/>
    </source>
</evidence>
<dbReference type="AlphaFoldDB" id="A0A226EDE3"/>
<dbReference type="GO" id="GO:0016020">
    <property type="term" value="C:membrane"/>
    <property type="evidence" value="ECO:0007669"/>
    <property type="project" value="TreeGrafter"/>
</dbReference>
<comment type="similarity">
    <text evidence="2 7">Belongs to the glycosyl hydrolase 20 family.</text>
</comment>
<dbReference type="Pfam" id="PF00728">
    <property type="entry name" value="Glyco_hydro_20"/>
    <property type="match status" value="1"/>
</dbReference>
<dbReference type="PIRSF" id="PIRSF001093">
    <property type="entry name" value="B-hxosamndse_ab_euk"/>
    <property type="match status" value="1"/>
</dbReference>
<feature type="disulfide bond" evidence="9">
    <location>
        <begin position="319"/>
        <end position="377"/>
    </location>
</feature>
<feature type="chain" id="PRO_5012036507" description="Beta-hexosaminidase" evidence="10">
    <location>
        <begin position="19"/>
        <end position="574"/>
    </location>
</feature>
<comment type="catalytic activity">
    <reaction evidence="1 7">
        <text>Hydrolysis of terminal non-reducing N-acetyl-D-hexosamine residues in N-acetyl-beta-D-hexosaminides.</text>
        <dbReference type="EC" id="3.2.1.52"/>
    </reaction>
</comment>
<dbReference type="Gene3D" id="3.20.20.80">
    <property type="entry name" value="Glycosidases"/>
    <property type="match status" value="1"/>
</dbReference>
<evidence type="ECO:0000256" key="10">
    <source>
        <dbReference type="SAM" id="SignalP"/>
    </source>
</evidence>
<evidence type="ECO:0000256" key="3">
    <source>
        <dbReference type="ARBA" id="ARBA00022729"/>
    </source>
</evidence>
<dbReference type="GO" id="GO:0005975">
    <property type="term" value="P:carbohydrate metabolic process"/>
    <property type="evidence" value="ECO:0007669"/>
    <property type="project" value="InterPro"/>
</dbReference>
<reference evidence="13 14" key="1">
    <citation type="submission" date="2015-12" db="EMBL/GenBank/DDBJ databases">
        <title>The genome of Folsomia candida.</title>
        <authorList>
            <person name="Faddeeva A."/>
            <person name="Derks M.F."/>
            <person name="Anvar Y."/>
            <person name="Smit S."/>
            <person name="Van Straalen N."/>
            <person name="Roelofs D."/>
        </authorList>
    </citation>
    <scope>NUCLEOTIDE SEQUENCE [LARGE SCALE GENOMIC DNA]</scope>
    <source>
        <strain evidence="13 14">VU population</strain>
        <tissue evidence="13">Whole body</tissue>
    </source>
</reference>
<feature type="disulfide bond" evidence="9">
    <location>
        <begin position="86"/>
        <end position="141"/>
    </location>
</feature>
<organism evidence="13 14">
    <name type="scientific">Folsomia candida</name>
    <name type="common">Springtail</name>
    <dbReference type="NCBI Taxonomy" id="158441"/>
    <lineage>
        <taxon>Eukaryota</taxon>
        <taxon>Metazoa</taxon>
        <taxon>Ecdysozoa</taxon>
        <taxon>Arthropoda</taxon>
        <taxon>Hexapoda</taxon>
        <taxon>Collembola</taxon>
        <taxon>Entomobryomorpha</taxon>
        <taxon>Isotomoidea</taxon>
        <taxon>Isotomidae</taxon>
        <taxon>Proisotominae</taxon>
        <taxon>Folsomia</taxon>
    </lineage>
</organism>
<evidence type="ECO:0000256" key="7">
    <source>
        <dbReference type="PIRNR" id="PIRNR001093"/>
    </source>
</evidence>
<dbReference type="EC" id="3.2.1.52" evidence="7"/>
<comment type="caution">
    <text evidence="13">The sequence shown here is derived from an EMBL/GenBank/DDBJ whole genome shotgun (WGS) entry which is preliminary data.</text>
</comment>
<dbReference type="Pfam" id="PF14845">
    <property type="entry name" value="Glycohydro_20b2"/>
    <property type="match status" value="1"/>
</dbReference>
<keyword evidence="4 7" id="KW-0378">Hydrolase</keyword>
<gene>
    <name evidence="13" type="ORF">Fcan01_09536</name>
</gene>
<feature type="active site" description="Proton donor" evidence="8">
    <location>
        <position position="372"/>
    </location>
</feature>
<dbReference type="InterPro" id="IPR029018">
    <property type="entry name" value="Hex-like_dom2"/>
</dbReference>
<dbReference type="InterPro" id="IPR029019">
    <property type="entry name" value="HEX_eukaryotic_N"/>
</dbReference>
<dbReference type="InterPro" id="IPR025705">
    <property type="entry name" value="Beta_hexosaminidase_sua/sub"/>
</dbReference>
<evidence type="ECO:0000256" key="8">
    <source>
        <dbReference type="PIRSR" id="PIRSR001093-1"/>
    </source>
</evidence>
<dbReference type="SUPFAM" id="SSF55545">
    <property type="entry name" value="beta-N-acetylhexosaminidase-like domain"/>
    <property type="match status" value="1"/>
</dbReference>
<feature type="domain" description="Glycoside hydrolase family 20 catalytic" evidence="11">
    <location>
        <begin position="209"/>
        <end position="535"/>
    </location>
</feature>
<dbReference type="GO" id="GO:0005764">
    <property type="term" value="C:lysosome"/>
    <property type="evidence" value="ECO:0007669"/>
    <property type="project" value="TreeGrafter"/>
</dbReference>
<protein>
    <recommendedName>
        <fullName evidence="7">Beta-hexosaminidase</fullName>
        <ecNumber evidence="7">3.2.1.52</ecNumber>
    </recommendedName>
</protein>
<feature type="signal peptide" evidence="10">
    <location>
        <begin position="1"/>
        <end position="18"/>
    </location>
</feature>
<evidence type="ECO:0000256" key="4">
    <source>
        <dbReference type="ARBA" id="ARBA00022801"/>
    </source>
</evidence>
<dbReference type="OMA" id="GHDVVMC"/>
<keyword evidence="3 10" id="KW-0732">Signal</keyword>
<dbReference type="GO" id="GO:0006689">
    <property type="term" value="P:ganglioside catabolic process"/>
    <property type="evidence" value="ECO:0007669"/>
    <property type="project" value="TreeGrafter"/>
</dbReference>
<dbReference type="SUPFAM" id="SSF51445">
    <property type="entry name" value="(Trans)glycosidases"/>
    <property type="match status" value="1"/>
</dbReference>
<evidence type="ECO:0000256" key="1">
    <source>
        <dbReference type="ARBA" id="ARBA00001231"/>
    </source>
</evidence>
<dbReference type="InterPro" id="IPR017853">
    <property type="entry name" value="GH"/>
</dbReference>
<dbReference type="STRING" id="158441.A0A226EDE3"/>
<evidence type="ECO:0000259" key="11">
    <source>
        <dbReference type="Pfam" id="PF00728"/>
    </source>
</evidence>
<dbReference type="GO" id="GO:0004563">
    <property type="term" value="F:beta-N-acetylhexosaminidase activity"/>
    <property type="evidence" value="ECO:0007669"/>
    <property type="project" value="UniProtKB-EC"/>
</dbReference>
<dbReference type="Gene3D" id="3.30.379.10">
    <property type="entry name" value="Chitobiase/beta-hexosaminidase domain 2-like"/>
    <property type="match status" value="1"/>
</dbReference>
<dbReference type="PRINTS" id="PR00738">
    <property type="entry name" value="GLHYDRLASE20"/>
</dbReference>
<evidence type="ECO:0000313" key="13">
    <source>
        <dbReference type="EMBL" id="OXA55532.1"/>
    </source>
</evidence>
<dbReference type="GO" id="GO:0030203">
    <property type="term" value="P:glycosaminoglycan metabolic process"/>
    <property type="evidence" value="ECO:0007669"/>
    <property type="project" value="TreeGrafter"/>
</dbReference>
<evidence type="ECO:0000256" key="6">
    <source>
        <dbReference type="ARBA" id="ARBA00023295"/>
    </source>
</evidence>
<keyword evidence="6 7" id="KW-0326">Glycosidase</keyword>
<dbReference type="EMBL" id="LNIX01000004">
    <property type="protein sequence ID" value="OXA55532.1"/>
    <property type="molecule type" value="Genomic_DNA"/>
</dbReference>
<dbReference type="InterPro" id="IPR015883">
    <property type="entry name" value="Glyco_hydro_20_cat"/>
</dbReference>
<keyword evidence="9" id="KW-1015">Disulfide bond</keyword>
<sequence length="574" mass="65942">MIARVFVLIVVSITSALANTNNNEVSESLKISGNNHRNHFVRGLGPHVRQTWGEPWPEPQRRTLYGENFMVVRMALFRFKVTNFTCDMIDLALKRYYDILLGAGAESQKLKMRLVVNQAERVTTGYRGHLDVLEVNLLSSCEYLPHDNMDESYKLKIDTPTRPNRGVLVANSNWGILRGLETFSQLVHHSRNHSAFRVKSTFVQDFPRFSFRSILLDTSRHFLSKEILLKNLDLMAMNKMNAFHWHLVDDQSFPFESKLYPELSGKGAYNPYTHVYSRQDVAEIIEYARLRGIRVIPEFDTPGHTQSWGPAVPDLLTKCYQNSTIAGRQPVPDGTFGPIDPTQEKNYRFLKTFLGEVVDTFPDKYLHLGGDEVDFSCWKSNPDIGAFMRNENMTRYESLEEYYMQKLVEIVASFPEKKVSIVWQEVIDNGVEIEKDSVLVNVWKGWHYQEELGNVTRMGYRALLYSCWYLDMISWNNDWPGYYACDPQNFTGSAGQKELVVGGGAALWTEFVDETNALSRLWPRASAPAERLWSSADVKDVEKAAPRLEEHRCRLLRRGYSVQPVNGPGFCEQV</sequence>